<dbReference type="Proteomes" id="UP000229498">
    <property type="component" value="Unassembled WGS sequence"/>
</dbReference>
<dbReference type="Pfam" id="PF00378">
    <property type="entry name" value="ECH_1"/>
    <property type="match status" value="1"/>
</dbReference>
<protein>
    <submittedName>
        <fullName evidence="3">Enoyl-CoA hydratase</fullName>
    </submittedName>
</protein>
<dbReference type="CDD" id="cd06558">
    <property type="entry name" value="crotonase-like"/>
    <property type="match status" value="1"/>
</dbReference>
<sequence>MDNGTLIVDDRATSVWVTLNRPDKMNSISAGMLADLENLMALLAARRELRALVFTGAGRAFCAGVDLKAAQERVSGDDGPAANAAFLERLRDVLVKVERFPRPVIAAVNGLALAGGLELVLCCDLVVAAESARLGDAHANYGLVPGGGSSVRLPRKVGPNRAKQLIFSGDFLPAATLAEWGLVNRVVADAELLNATAEMVERLAGRSPVGLERMKRMVDNGLEQPLDAALSYELALNALHARSADRAEGLAAFNEKRTPRFTGR</sequence>
<evidence type="ECO:0000313" key="4">
    <source>
        <dbReference type="Proteomes" id="UP000229498"/>
    </source>
</evidence>
<dbReference type="SUPFAM" id="SSF52096">
    <property type="entry name" value="ClpP/crotonase"/>
    <property type="match status" value="1"/>
</dbReference>
<dbReference type="GO" id="GO:0003824">
    <property type="term" value="F:catalytic activity"/>
    <property type="evidence" value="ECO:0007669"/>
    <property type="project" value="InterPro"/>
</dbReference>
<keyword evidence="4" id="KW-1185">Reference proteome</keyword>
<dbReference type="OrthoDB" id="9807606at2"/>
<dbReference type="RefSeq" id="WP_109795609.1">
    <property type="nucleotide sequence ID" value="NZ_PHIG01000054.1"/>
</dbReference>
<dbReference type="EMBL" id="PHIG01000054">
    <property type="protein sequence ID" value="PJK27784.1"/>
    <property type="molecule type" value="Genomic_DNA"/>
</dbReference>
<evidence type="ECO:0000256" key="1">
    <source>
        <dbReference type="ARBA" id="ARBA00005254"/>
    </source>
</evidence>
<dbReference type="Gene3D" id="3.90.226.10">
    <property type="entry name" value="2-enoyl-CoA Hydratase, Chain A, domain 1"/>
    <property type="match status" value="1"/>
</dbReference>
<dbReference type="PANTHER" id="PTHR43802">
    <property type="entry name" value="ENOYL-COA HYDRATASE"/>
    <property type="match status" value="1"/>
</dbReference>
<name>A0A2M9FWF4_9PROT</name>
<reference evidence="3 4" key="1">
    <citation type="submission" date="2017-11" db="EMBL/GenBank/DDBJ databases">
        <title>Draft genome sequence of Rhizobiales bacterium SY3-13.</title>
        <authorList>
            <person name="Sun C."/>
        </authorList>
    </citation>
    <scope>NUCLEOTIDE SEQUENCE [LARGE SCALE GENOMIC DNA]</scope>
    <source>
        <strain evidence="3 4">SY3-13</strain>
    </source>
</reference>
<dbReference type="AlphaFoldDB" id="A0A2M9FWF4"/>
<dbReference type="InterPro" id="IPR018376">
    <property type="entry name" value="Enoyl-CoA_hyd/isom_CS"/>
</dbReference>
<comment type="caution">
    <text evidence="3">The sequence shown here is derived from an EMBL/GenBank/DDBJ whole genome shotgun (WGS) entry which is preliminary data.</text>
</comment>
<dbReference type="PANTHER" id="PTHR43802:SF1">
    <property type="entry name" value="IP11341P-RELATED"/>
    <property type="match status" value="1"/>
</dbReference>
<evidence type="ECO:0000256" key="2">
    <source>
        <dbReference type="RuleBase" id="RU003707"/>
    </source>
</evidence>
<gene>
    <name evidence="3" type="ORF">CVT23_20095</name>
</gene>
<dbReference type="PROSITE" id="PS00166">
    <property type="entry name" value="ENOYL_COA_HYDRATASE"/>
    <property type="match status" value="1"/>
</dbReference>
<dbReference type="InterPro" id="IPR014748">
    <property type="entry name" value="Enoyl-CoA_hydra_C"/>
</dbReference>
<evidence type="ECO:0000313" key="3">
    <source>
        <dbReference type="EMBL" id="PJK27784.1"/>
    </source>
</evidence>
<dbReference type="Gene3D" id="1.10.12.10">
    <property type="entry name" value="Lyase 2-enoyl-coa Hydratase, Chain A, domain 2"/>
    <property type="match status" value="1"/>
</dbReference>
<comment type="similarity">
    <text evidence="1 2">Belongs to the enoyl-CoA hydratase/isomerase family.</text>
</comment>
<accession>A0A2M9FWF4</accession>
<organism evidence="3 4">
    <name type="scientific">Minwuia thermotolerans</name>
    <dbReference type="NCBI Taxonomy" id="2056226"/>
    <lineage>
        <taxon>Bacteria</taxon>
        <taxon>Pseudomonadati</taxon>
        <taxon>Pseudomonadota</taxon>
        <taxon>Alphaproteobacteria</taxon>
        <taxon>Minwuiales</taxon>
        <taxon>Minwuiaceae</taxon>
        <taxon>Minwuia</taxon>
    </lineage>
</organism>
<dbReference type="InterPro" id="IPR029045">
    <property type="entry name" value="ClpP/crotonase-like_dom_sf"/>
</dbReference>
<proteinExistence type="inferred from homology"/>
<dbReference type="InterPro" id="IPR001753">
    <property type="entry name" value="Enoyl-CoA_hydra/iso"/>
</dbReference>